<dbReference type="SUPFAM" id="SSF140591">
    <property type="entry name" value="Type III secretion system domain"/>
    <property type="match status" value="1"/>
</dbReference>
<dbReference type="Pfam" id="PF07201">
    <property type="entry name" value="HrpJ"/>
    <property type="match status" value="1"/>
</dbReference>
<dbReference type="Proteomes" id="UP000462621">
    <property type="component" value="Unassembled WGS sequence"/>
</dbReference>
<dbReference type="NCBIfam" id="TIGR02568">
    <property type="entry name" value="LcrE"/>
    <property type="match status" value="1"/>
</dbReference>
<dbReference type="InterPro" id="IPR013401">
    <property type="entry name" value="T3SS_LcrE"/>
</dbReference>
<evidence type="ECO:0000259" key="1">
    <source>
        <dbReference type="Pfam" id="PF07201"/>
    </source>
</evidence>
<feature type="domain" description="Hypersensitivity response secretion-like HrpJ" evidence="1">
    <location>
        <begin position="49"/>
        <end position="208"/>
    </location>
</feature>
<dbReference type="GO" id="GO:0030254">
    <property type="term" value="P:protein secretion by the type III secretion system"/>
    <property type="evidence" value="ECO:0007669"/>
    <property type="project" value="InterPro"/>
</dbReference>
<dbReference type="NCBIfam" id="TIGR02511">
    <property type="entry name" value="type_III_tyeA"/>
    <property type="match status" value="1"/>
</dbReference>
<dbReference type="InterPro" id="IPR013351">
    <property type="entry name" value="T3SS_TyeA-rel"/>
</dbReference>
<reference evidence="3 4" key="1">
    <citation type="submission" date="2019-10" db="EMBL/GenBank/DDBJ databases">
        <title>Vibrio sp. nov. isolated from a shrimp pond.</title>
        <authorList>
            <person name="Gomez-Gil B."/>
            <person name="Enciso-Ibarra J."/>
            <person name="Enciso-Ibarra K."/>
            <person name="Bolan-Mejia C."/>
        </authorList>
    </citation>
    <scope>NUCLEOTIDE SEQUENCE [LARGE SCALE GENOMIC DNA]</scope>
    <source>
        <strain evidence="3 4">CAIM 722</strain>
    </source>
</reference>
<sequence length="370" mass="41541">MNIQSISHSTPQLDPLNQPVIKQAEQAVKAMFNPAQSMADSMEEVSMKFSESVEKNSKSLEERTIKPRSEQRIEKLAELYELLTNHDTQTLNQEARRILSQGQQQLSVELLLDTAKGDPAKAEVILQKALAEARTTGQTDKAQHLETLGQQLYEQHGAEVMAGLNTAGALAMFSQDPEHRQTLRQLYYQHIVGQGSLATLFDALLTQFDEAHFAQGLHTLIRALTDDLAAQFPSLPQGQLRIILKDLTASQQLSHILNSVQVMLRKLAAKGMIQSMSAAKLTRKLVEFTQSSLYPREVKNLNTETVGDDPLAHVVFLNALYPLVQKLPLPLWKDNKARQNTLNVILRLMTEYAHYERQQESQATRSTPRS</sequence>
<name>A0A7X4LPY6_9VIBR</name>
<protein>
    <submittedName>
        <fullName evidence="3">YopN family type III secretion system gatekeeper subunit</fullName>
    </submittedName>
</protein>
<keyword evidence="4" id="KW-1185">Reference proteome</keyword>
<dbReference type="InterPro" id="IPR010812">
    <property type="entry name" value="HrpJ-like"/>
</dbReference>
<dbReference type="EMBL" id="WEKT01000088">
    <property type="protein sequence ID" value="MZI96043.1"/>
    <property type="molecule type" value="Genomic_DNA"/>
</dbReference>
<evidence type="ECO:0000313" key="4">
    <source>
        <dbReference type="Proteomes" id="UP000462621"/>
    </source>
</evidence>
<comment type="caution">
    <text evidence="3">The sequence shown here is derived from an EMBL/GenBank/DDBJ whole genome shotgun (WGS) entry which is preliminary data.</text>
</comment>
<evidence type="ECO:0000313" key="3">
    <source>
        <dbReference type="EMBL" id="MZI96043.1"/>
    </source>
</evidence>
<proteinExistence type="predicted"/>
<dbReference type="Gene3D" id="1.10.150.630">
    <property type="match status" value="1"/>
</dbReference>
<dbReference type="GO" id="GO:0050709">
    <property type="term" value="P:negative regulation of protein secretion"/>
    <property type="evidence" value="ECO:0007669"/>
    <property type="project" value="InterPro"/>
</dbReference>
<dbReference type="InterPro" id="IPR015144">
    <property type="entry name" value="T3SS_TyeA"/>
</dbReference>
<dbReference type="AlphaFoldDB" id="A0A7X4LPY6"/>
<feature type="domain" description="Type III secretion system effector delivery regulator TyeA" evidence="2">
    <location>
        <begin position="280"/>
        <end position="345"/>
    </location>
</feature>
<organism evidence="3 4">
    <name type="scientific">Vibrio eleionomae</name>
    <dbReference type="NCBI Taxonomy" id="2653505"/>
    <lineage>
        <taxon>Bacteria</taxon>
        <taxon>Pseudomonadati</taxon>
        <taxon>Pseudomonadota</taxon>
        <taxon>Gammaproteobacteria</taxon>
        <taxon>Vibrionales</taxon>
        <taxon>Vibrionaceae</taxon>
        <taxon>Vibrio</taxon>
    </lineage>
</organism>
<gene>
    <name evidence="3" type="ORF">F9817_22925</name>
</gene>
<accession>A0A7X4LPY6</accession>
<dbReference type="GO" id="GO:0019867">
    <property type="term" value="C:outer membrane"/>
    <property type="evidence" value="ECO:0007669"/>
    <property type="project" value="InterPro"/>
</dbReference>
<dbReference type="RefSeq" id="WP_161158538.1">
    <property type="nucleotide sequence ID" value="NZ_WEKT01000088.1"/>
</dbReference>
<dbReference type="Pfam" id="PF09059">
    <property type="entry name" value="TyeA"/>
    <property type="match status" value="1"/>
</dbReference>
<evidence type="ECO:0000259" key="2">
    <source>
        <dbReference type="Pfam" id="PF09059"/>
    </source>
</evidence>
<dbReference type="GO" id="GO:0009986">
    <property type="term" value="C:cell surface"/>
    <property type="evidence" value="ECO:0007669"/>
    <property type="project" value="InterPro"/>
</dbReference>